<name>A0A935TBR5_9PROT</name>
<proteinExistence type="predicted"/>
<evidence type="ECO:0000313" key="2">
    <source>
        <dbReference type="Proteomes" id="UP000706151"/>
    </source>
</evidence>
<dbReference type="Proteomes" id="UP000706151">
    <property type="component" value="Unassembled WGS sequence"/>
</dbReference>
<comment type="caution">
    <text evidence="1">The sequence shown here is derived from an EMBL/GenBank/DDBJ whole genome shotgun (WGS) entry which is preliminary data.</text>
</comment>
<organism evidence="1 2">
    <name type="scientific">Candidatus Accumulibacter affinis</name>
    <dbReference type="NCBI Taxonomy" id="2954384"/>
    <lineage>
        <taxon>Bacteria</taxon>
        <taxon>Pseudomonadati</taxon>
        <taxon>Pseudomonadota</taxon>
        <taxon>Betaproteobacteria</taxon>
        <taxon>Candidatus Accumulibacter</taxon>
    </lineage>
</organism>
<reference evidence="1 2" key="1">
    <citation type="submission" date="2020-10" db="EMBL/GenBank/DDBJ databases">
        <title>Connecting structure to function with the recovery of over 1000 high-quality activated sludge metagenome-assembled genomes encoding full-length rRNA genes using long-read sequencing.</title>
        <authorList>
            <person name="Singleton C.M."/>
            <person name="Petriglieri F."/>
            <person name="Kristensen J.M."/>
            <person name="Kirkegaard R.H."/>
            <person name="Michaelsen T.Y."/>
            <person name="Andersen M.H."/>
            <person name="Karst S.M."/>
            <person name="Dueholm M.S."/>
            <person name="Nielsen P.H."/>
            <person name="Albertsen M."/>
        </authorList>
    </citation>
    <scope>NUCLEOTIDE SEQUENCE [LARGE SCALE GENOMIC DNA]</scope>
    <source>
        <strain evidence="1">Fred_18-Q3-R57-64_BAT3C.720</strain>
    </source>
</reference>
<protein>
    <submittedName>
        <fullName evidence="1">Uncharacterized protein</fullName>
    </submittedName>
</protein>
<dbReference type="AlphaFoldDB" id="A0A935TBR5"/>
<evidence type="ECO:0000313" key="1">
    <source>
        <dbReference type="EMBL" id="MBK7955099.1"/>
    </source>
</evidence>
<gene>
    <name evidence="1" type="ORF">IPK02_14765</name>
</gene>
<sequence>MAQTAAFVAQSGASPHWIDDHQPENVVCLAIRPKRGGISVAGASLRARLRRAALAAEACRHRFLERIEASPDA</sequence>
<accession>A0A935TBR5</accession>
<dbReference type="EMBL" id="JADJOT010000009">
    <property type="protein sequence ID" value="MBK7955099.1"/>
    <property type="molecule type" value="Genomic_DNA"/>
</dbReference>